<organism evidence="2 3">
    <name type="scientific">Thalassobaculum litoreum DSM 18839</name>
    <dbReference type="NCBI Taxonomy" id="1123362"/>
    <lineage>
        <taxon>Bacteria</taxon>
        <taxon>Pseudomonadati</taxon>
        <taxon>Pseudomonadota</taxon>
        <taxon>Alphaproteobacteria</taxon>
        <taxon>Rhodospirillales</taxon>
        <taxon>Thalassobaculaceae</taxon>
        <taxon>Thalassobaculum</taxon>
    </lineage>
</organism>
<reference evidence="2 3" key="1">
    <citation type="submission" date="2016-10" db="EMBL/GenBank/DDBJ databases">
        <authorList>
            <person name="Varghese N."/>
            <person name="Submissions S."/>
        </authorList>
    </citation>
    <scope>NUCLEOTIDE SEQUENCE [LARGE SCALE GENOMIC DNA]</scope>
    <source>
        <strain evidence="2 3">DSM 18839</strain>
    </source>
</reference>
<gene>
    <name evidence="2" type="ORF">SAMN05660686_00915</name>
</gene>
<sequence length="174" mass="18830">MTTKKTTARSATPVDAAVAAGKETMEKMTKLTQETGQKNFDQAVTVAKENMEKASAAAFKGYDQYATYSQANYDAITKSFGIMTKGFEDVSKAWFTYTQTSVDAGVDFSKKVMGAKSVNEIVEMQSDFAKSSFDSFVAESTKLSEMSVKTANEAIEPIKARVDETVVSISKVAA</sequence>
<comment type="caution">
    <text evidence="2">The sequence shown here is derived from an EMBL/GenBank/DDBJ whole genome shotgun (WGS) entry which is preliminary data.</text>
</comment>
<dbReference type="AlphaFoldDB" id="A0A8G2BF32"/>
<dbReference type="InterPro" id="IPR018968">
    <property type="entry name" value="Phasin"/>
</dbReference>
<evidence type="ECO:0000313" key="2">
    <source>
        <dbReference type="EMBL" id="SDF29080.1"/>
    </source>
</evidence>
<evidence type="ECO:0000259" key="1">
    <source>
        <dbReference type="Pfam" id="PF09361"/>
    </source>
</evidence>
<proteinExistence type="predicted"/>
<dbReference type="NCBIfam" id="TIGR01841">
    <property type="entry name" value="phasin"/>
    <property type="match status" value="1"/>
</dbReference>
<dbReference type="Pfam" id="PF09361">
    <property type="entry name" value="Phasin_2"/>
    <property type="match status" value="1"/>
</dbReference>
<dbReference type="EMBL" id="FNBW01000002">
    <property type="protein sequence ID" value="SDF29080.1"/>
    <property type="molecule type" value="Genomic_DNA"/>
</dbReference>
<protein>
    <submittedName>
        <fullName evidence="2">Phasin family protein</fullName>
    </submittedName>
</protein>
<evidence type="ECO:0000313" key="3">
    <source>
        <dbReference type="Proteomes" id="UP000198615"/>
    </source>
</evidence>
<dbReference type="InterPro" id="IPR010127">
    <property type="entry name" value="Phasin_subfam-1"/>
</dbReference>
<dbReference type="RefSeq" id="WP_051244314.1">
    <property type="nucleotide sequence ID" value="NZ_FNBW01000002.1"/>
</dbReference>
<accession>A0A8G2BF32</accession>
<dbReference type="Proteomes" id="UP000198615">
    <property type="component" value="Unassembled WGS sequence"/>
</dbReference>
<keyword evidence="3" id="KW-1185">Reference proteome</keyword>
<name>A0A8G2BF32_9PROT</name>
<feature type="domain" description="Phasin" evidence="1">
    <location>
        <begin position="64"/>
        <end position="162"/>
    </location>
</feature>